<evidence type="ECO:0000313" key="3">
    <source>
        <dbReference type="Proteomes" id="UP000260780"/>
    </source>
</evidence>
<organism evidence="1 4">
    <name type="scientific">Phocaeicola plebeius</name>
    <dbReference type="NCBI Taxonomy" id="310297"/>
    <lineage>
        <taxon>Bacteria</taxon>
        <taxon>Pseudomonadati</taxon>
        <taxon>Bacteroidota</taxon>
        <taxon>Bacteroidia</taxon>
        <taxon>Bacteroidales</taxon>
        <taxon>Bacteroidaceae</taxon>
        <taxon>Phocaeicola</taxon>
    </lineage>
</organism>
<dbReference type="Pfam" id="PF12954">
    <property type="entry name" value="DUF3843"/>
    <property type="match status" value="1"/>
</dbReference>
<evidence type="ECO:0000313" key="1">
    <source>
        <dbReference type="EMBL" id="RGK55769.1"/>
    </source>
</evidence>
<evidence type="ECO:0000313" key="4">
    <source>
        <dbReference type="Proteomes" id="UP000260862"/>
    </source>
</evidence>
<dbReference type="EMBL" id="QSQT01000015">
    <property type="protein sequence ID" value="RGK55769.1"/>
    <property type="molecule type" value="Genomic_DNA"/>
</dbReference>
<dbReference type="EMBL" id="QSTF01000004">
    <property type="protein sequence ID" value="RGM42236.1"/>
    <property type="molecule type" value="Genomic_DNA"/>
</dbReference>
<comment type="caution">
    <text evidence="1">The sequence shown here is derived from an EMBL/GenBank/DDBJ whole genome shotgun (WGS) entry which is preliminary data.</text>
</comment>
<proteinExistence type="predicted"/>
<keyword evidence="4" id="KW-1185">Reference proteome</keyword>
<dbReference type="AlphaFoldDB" id="A0A3E4N1C6"/>
<evidence type="ECO:0000313" key="2">
    <source>
        <dbReference type="EMBL" id="RGM42236.1"/>
    </source>
</evidence>
<accession>A0A3E4N1C6</accession>
<protein>
    <submittedName>
        <fullName evidence="1">DUF3843 family protein</fullName>
    </submittedName>
</protein>
<gene>
    <name evidence="2" type="ORF">DXC17_02700</name>
    <name evidence="1" type="ORF">DXD04_09190</name>
</gene>
<dbReference type="Proteomes" id="UP000260780">
    <property type="component" value="Unassembled WGS sequence"/>
</dbReference>
<name>A0A3E4N1C6_9BACT</name>
<reference evidence="3 4" key="1">
    <citation type="submission" date="2018-08" db="EMBL/GenBank/DDBJ databases">
        <title>A genome reference for cultivated species of the human gut microbiota.</title>
        <authorList>
            <person name="Zou Y."/>
            <person name="Xue W."/>
            <person name="Luo G."/>
        </authorList>
    </citation>
    <scope>NUCLEOTIDE SEQUENCE [LARGE SCALE GENOMIC DNA]</scope>
    <source>
        <strain evidence="2 3">OM08-14</strain>
        <strain evidence="1 4">TF10-3AC</strain>
    </source>
</reference>
<sequence length="389" mass="45441">MKKNVIYLNDWLAIHPYTTVCSSDTFFVELANKLYAACHLEELPETFRKYLSLYVAAYLEDIISGLGLWQGFTTAHSRLYGRCLPFYPTGKDYIKGEVNLEDVRFIIWNTWQKAPYSRGYVNPLDTSILKQAQAFLPLLEEAYEVAPENELLKDYFAGYADEKEADRKLSWLFGHTYLTEPSMLPYIERVAPDDRFIIPTGPLALFLHEWIELLAGKQAKCWKSVPRLYQEEKEMPETVLQKNAEIYRLFTLWTGGRKIIYLNGYDSLKRFLVEILQWPDDENHTLPQMKSCRNFVLMVDEQKGLLLAKDVCEYIADTENPYYDQEEASQNAFRMLTEEMLCPPDLLHYCIEKNLLPDAELPEVGEKMLVKLNADFIARHSLLYYYRGD</sequence>
<dbReference type="InterPro" id="IPR024214">
    <property type="entry name" value="DUF3843"/>
</dbReference>
<dbReference type="RefSeq" id="WP_117672805.1">
    <property type="nucleotide sequence ID" value="NZ_CABOGR010000015.1"/>
</dbReference>
<dbReference type="Proteomes" id="UP000260862">
    <property type="component" value="Unassembled WGS sequence"/>
</dbReference>